<dbReference type="HOGENOM" id="CLU_680406_0_0_1"/>
<feature type="transmembrane region" description="Helical" evidence="2">
    <location>
        <begin position="82"/>
        <end position="103"/>
    </location>
</feature>
<reference evidence="3 4" key="1">
    <citation type="journal article" date="2005" name="PLoS Biol.">
        <title>The genomes of Oryza sativa: a history of duplications.</title>
        <authorList>
            <person name="Yu J."/>
            <person name="Wang J."/>
            <person name="Lin W."/>
            <person name="Li S."/>
            <person name="Li H."/>
            <person name="Zhou J."/>
            <person name="Ni P."/>
            <person name="Dong W."/>
            <person name="Hu S."/>
            <person name="Zeng C."/>
            <person name="Zhang J."/>
            <person name="Zhang Y."/>
            <person name="Li R."/>
            <person name="Xu Z."/>
            <person name="Li S."/>
            <person name="Li X."/>
            <person name="Zheng H."/>
            <person name="Cong L."/>
            <person name="Lin L."/>
            <person name="Yin J."/>
            <person name="Geng J."/>
            <person name="Li G."/>
            <person name="Shi J."/>
            <person name="Liu J."/>
            <person name="Lv H."/>
            <person name="Li J."/>
            <person name="Wang J."/>
            <person name="Deng Y."/>
            <person name="Ran L."/>
            <person name="Shi X."/>
            <person name="Wang X."/>
            <person name="Wu Q."/>
            <person name="Li C."/>
            <person name="Ren X."/>
            <person name="Wang J."/>
            <person name="Wang X."/>
            <person name="Li D."/>
            <person name="Liu D."/>
            <person name="Zhang X."/>
            <person name="Ji Z."/>
            <person name="Zhao W."/>
            <person name="Sun Y."/>
            <person name="Zhang Z."/>
            <person name="Bao J."/>
            <person name="Han Y."/>
            <person name="Dong L."/>
            <person name="Ji J."/>
            <person name="Chen P."/>
            <person name="Wu S."/>
            <person name="Liu J."/>
            <person name="Xiao Y."/>
            <person name="Bu D."/>
            <person name="Tan J."/>
            <person name="Yang L."/>
            <person name="Ye C."/>
            <person name="Zhang J."/>
            <person name="Xu J."/>
            <person name="Zhou Y."/>
            <person name="Yu Y."/>
            <person name="Zhang B."/>
            <person name="Zhuang S."/>
            <person name="Wei H."/>
            <person name="Liu B."/>
            <person name="Lei M."/>
            <person name="Yu H."/>
            <person name="Li Y."/>
            <person name="Xu H."/>
            <person name="Wei S."/>
            <person name="He X."/>
            <person name="Fang L."/>
            <person name="Zhang Z."/>
            <person name="Zhang Y."/>
            <person name="Huang X."/>
            <person name="Su Z."/>
            <person name="Tong W."/>
            <person name="Li J."/>
            <person name="Tong Z."/>
            <person name="Li S."/>
            <person name="Ye J."/>
            <person name="Wang L."/>
            <person name="Fang L."/>
            <person name="Lei T."/>
            <person name="Chen C."/>
            <person name="Chen H."/>
            <person name="Xu Z."/>
            <person name="Li H."/>
            <person name="Huang H."/>
            <person name="Zhang F."/>
            <person name="Xu H."/>
            <person name="Li N."/>
            <person name="Zhao C."/>
            <person name="Li S."/>
            <person name="Dong L."/>
            <person name="Huang Y."/>
            <person name="Li L."/>
            <person name="Xi Y."/>
            <person name="Qi Q."/>
            <person name="Li W."/>
            <person name="Zhang B."/>
            <person name="Hu W."/>
            <person name="Zhang Y."/>
            <person name="Tian X."/>
            <person name="Jiao Y."/>
            <person name="Liang X."/>
            <person name="Jin J."/>
            <person name="Gao L."/>
            <person name="Zheng W."/>
            <person name="Hao B."/>
            <person name="Liu S."/>
            <person name="Wang W."/>
            <person name="Yuan L."/>
            <person name="Cao M."/>
            <person name="McDermott J."/>
            <person name="Samudrala R."/>
            <person name="Wang J."/>
            <person name="Wong G.K."/>
            <person name="Yang H."/>
        </authorList>
    </citation>
    <scope>NUCLEOTIDE SEQUENCE [LARGE SCALE GENOMIC DNA]</scope>
    <source>
        <strain evidence="4">cv. 93-11</strain>
    </source>
</reference>
<evidence type="ECO:0000313" key="3">
    <source>
        <dbReference type="EMBL" id="EAY82592.1"/>
    </source>
</evidence>
<keyword evidence="2" id="KW-0472">Membrane</keyword>
<dbReference type="EMBL" id="CM000137">
    <property type="protein sequence ID" value="EAY82592.1"/>
    <property type="molecule type" value="Genomic_DNA"/>
</dbReference>
<keyword evidence="4" id="KW-1185">Reference proteome</keyword>
<dbReference type="Gramene" id="BGIOSGA037156-TA">
    <property type="protein sequence ID" value="BGIOSGA037156-PA"/>
    <property type="gene ID" value="BGIOSGA037156"/>
</dbReference>
<dbReference type="AlphaFoldDB" id="A2ZJ08"/>
<accession>A2ZJ08</accession>
<name>A2ZJ08_ORYSI</name>
<dbReference type="OMA" id="THINYLM"/>
<sequence length="384" mass="43689">MAPKKNKNRAGAPPPRPRNTVTLRLDGNNEEFMENFNICQAHLQYWILTNSPFHVRYGEQLVYTTPLDGTFYYVLEYKGQHVVLVVLARMAWLIGFCTTNGYFQMQFEDLMGLYMDSSHCHMLRFKSNHAIISPRGTGHSIINLAVIRKCFLGLCAYVPSRRQDPEDLPIWIGIFVILLMESKSREIHRRHCRAITEMVTPELGTDFVTDFIVSWSTISTQVMESLTNLAHKPHDCGIPVLVTLDDLMRVFYYLHVDGWHSGLFEHDGLPSAPREMRWCPVDSGVGDANIRLPQEPIPKVAVHGQKHGQKRVSMTAAAERISKRPRGLLGGGLGGPPMVPDCFIQYAQGREIKCINKSVTTWYLTYSHLASLLKTPYELLHRLP</sequence>
<feature type="region of interest" description="Disordered" evidence="1">
    <location>
        <begin position="1"/>
        <end position="21"/>
    </location>
</feature>
<organism evidence="3 4">
    <name type="scientific">Oryza sativa subsp. indica</name>
    <name type="common">Rice</name>
    <dbReference type="NCBI Taxonomy" id="39946"/>
    <lineage>
        <taxon>Eukaryota</taxon>
        <taxon>Viridiplantae</taxon>
        <taxon>Streptophyta</taxon>
        <taxon>Embryophyta</taxon>
        <taxon>Tracheophyta</taxon>
        <taxon>Spermatophyta</taxon>
        <taxon>Magnoliopsida</taxon>
        <taxon>Liliopsida</taxon>
        <taxon>Poales</taxon>
        <taxon>Poaceae</taxon>
        <taxon>BOP clade</taxon>
        <taxon>Oryzoideae</taxon>
        <taxon>Oryzeae</taxon>
        <taxon>Oryzinae</taxon>
        <taxon>Oryza</taxon>
        <taxon>Oryza sativa</taxon>
    </lineage>
</organism>
<dbReference type="STRING" id="39946.A2ZJ08"/>
<keyword evidence="2" id="KW-1133">Transmembrane helix</keyword>
<protein>
    <recommendedName>
        <fullName evidence="5">rRNA N-glycosidase</fullName>
    </recommendedName>
</protein>
<proteinExistence type="predicted"/>
<evidence type="ECO:0000313" key="4">
    <source>
        <dbReference type="Proteomes" id="UP000007015"/>
    </source>
</evidence>
<gene>
    <name evidence="3" type="ORF">OsI_37815</name>
</gene>
<evidence type="ECO:0000256" key="2">
    <source>
        <dbReference type="SAM" id="Phobius"/>
    </source>
</evidence>
<dbReference type="Proteomes" id="UP000007015">
    <property type="component" value="Chromosome 12"/>
</dbReference>
<keyword evidence="2" id="KW-0812">Transmembrane</keyword>
<evidence type="ECO:0000256" key="1">
    <source>
        <dbReference type="SAM" id="MobiDB-lite"/>
    </source>
</evidence>
<evidence type="ECO:0008006" key="5">
    <source>
        <dbReference type="Google" id="ProtNLM"/>
    </source>
</evidence>